<evidence type="ECO:0000313" key="1">
    <source>
        <dbReference type="EMBL" id="QGQ22061.1"/>
    </source>
</evidence>
<reference evidence="1 2" key="1">
    <citation type="submission" date="2019-09" db="EMBL/GenBank/DDBJ databases">
        <title>Gimesia benthica sp. nov., a novel bacterium isolated from deep-sea water of the Northwest Indian Ocean.</title>
        <authorList>
            <person name="Dai X."/>
        </authorList>
    </citation>
    <scope>NUCLEOTIDE SEQUENCE [LARGE SCALE GENOMIC DNA]</scope>
    <source>
        <strain evidence="1 2">E7</strain>
    </source>
</reference>
<protein>
    <submittedName>
        <fullName evidence="1">Uncharacterized protein</fullName>
    </submittedName>
</protein>
<name>A0A6I6AAJ1_9PLAN</name>
<accession>A0A6I6AAJ1</accession>
<dbReference type="Proteomes" id="UP000427281">
    <property type="component" value="Chromosome"/>
</dbReference>
<gene>
    <name evidence="1" type="ORF">F1728_04845</name>
</gene>
<organism evidence="1 2">
    <name type="scientific">Gimesia benthica</name>
    <dbReference type="NCBI Taxonomy" id="2608982"/>
    <lineage>
        <taxon>Bacteria</taxon>
        <taxon>Pseudomonadati</taxon>
        <taxon>Planctomycetota</taxon>
        <taxon>Planctomycetia</taxon>
        <taxon>Planctomycetales</taxon>
        <taxon>Planctomycetaceae</taxon>
        <taxon>Gimesia</taxon>
    </lineage>
</organism>
<keyword evidence="2" id="KW-1185">Reference proteome</keyword>
<evidence type="ECO:0000313" key="2">
    <source>
        <dbReference type="Proteomes" id="UP000427281"/>
    </source>
</evidence>
<dbReference type="EMBL" id="CP043930">
    <property type="protein sequence ID" value="QGQ22061.1"/>
    <property type="molecule type" value="Genomic_DNA"/>
</dbReference>
<dbReference type="RefSeq" id="WP_155363152.1">
    <property type="nucleotide sequence ID" value="NZ_CP043930.1"/>
</dbReference>
<sequence length="226" mass="26504">MKQTVNHFCRMMTEPFLERASYYHLLTIKKVRWRMVATKTTGRNLQKLIDLRCCPTEQYIRDRFKKDIFWKQEKTRLSRACSIEDDDLIERMLKRGIRAENVPALQMFPIAMAAWSSGSVSSQEAQAALQSVFPFELSGHTASVNLFRSWLEEKPDADLWQIWEDFVSARMQQIDLRHTQKIGRTIYKMAERVSLASGGFWGLGSVCREEQELLERIKQTFQLDQT</sequence>
<dbReference type="AlphaFoldDB" id="A0A6I6AAJ1"/>
<dbReference type="KEGG" id="gim:F1728_04845"/>
<proteinExistence type="predicted"/>